<dbReference type="InterPro" id="IPR001387">
    <property type="entry name" value="Cro/C1-type_HTH"/>
</dbReference>
<dbReference type="GO" id="GO:0003677">
    <property type="term" value="F:DNA binding"/>
    <property type="evidence" value="ECO:0007669"/>
    <property type="project" value="UniProtKB-KW"/>
</dbReference>
<dbReference type="CDD" id="cd06462">
    <property type="entry name" value="Peptidase_S24_S26"/>
    <property type="match status" value="1"/>
</dbReference>
<dbReference type="SUPFAM" id="SSF47413">
    <property type="entry name" value="lambda repressor-like DNA-binding domains"/>
    <property type="match status" value="1"/>
</dbReference>
<organism evidence="6 7">
    <name type="scientific">Lachnoanaerobaculum umeaense</name>
    <dbReference type="NCBI Taxonomy" id="617123"/>
    <lineage>
        <taxon>Bacteria</taxon>
        <taxon>Bacillati</taxon>
        <taxon>Bacillota</taxon>
        <taxon>Clostridia</taxon>
        <taxon>Lachnospirales</taxon>
        <taxon>Lachnospiraceae</taxon>
        <taxon>Lachnoanaerobaculum</taxon>
    </lineage>
</organism>
<dbReference type="InterPro" id="IPR015927">
    <property type="entry name" value="Peptidase_S24_S26A/B/C"/>
</dbReference>
<dbReference type="InterPro" id="IPR036286">
    <property type="entry name" value="LexA/Signal_pep-like_sf"/>
</dbReference>
<dbReference type="EMBL" id="CP032364">
    <property type="protein sequence ID" value="AYB00252.1"/>
    <property type="molecule type" value="Genomic_DNA"/>
</dbReference>
<keyword evidence="3" id="KW-0805">Transcription regulation</keyword>
<dbReference type="GO" id="GO:0006508">
    <property type="term" value="P:proteolysis"/>
    <property type="evidence" value="ECO:0007669"/>
    <property type="project" value="UniProtKB-KW"/>
</dbReference>
<dbReference type="Gene3D" id="2.10.109.10">
    <property type="entry name" value="Umud Fragment, subunit A"/>
    <property type="match status" value="1"/>
</dbReference>
<dbReference type="OrthoDB" id="2475196at2"/>
<dbReference type="PANTHER" id="PTHR40661">
    <property type="match status" value="1"/>
</dbReference>
<reference evidence="6 7" key="1">
    <citation type="submission" date="2018-09" db="EMBL/GenBank/DDBJ databases">
        <title>Genome sequencing of Lachnoanaerobaculum umeaense DSM 23576.</title>
        <authorList>
            <person name="Kook J.-K."/>
            <person name="Park S.-N."/>
            <person name="Lim Y.K."/>
        </authorList>
    </citation>
    <scope>NUCLEOTIDE SEQUENCE [LARGE SCALE GENOMIC DNA]</scope>
    <source>
        <strain evidence="7">DSM 23576 \ CCUG 58757</strain>
    </source>
</reference>
<evidence type="ECO:0000256" key="2">
    <source>
        <dbReference type="ARBA" id="ARBA00022801"/>
    </source>
</evidence>
<dbReference type="GO" id="GO:0004252">
    <property type="term" value="F:serine-type endopeptidase activity"/>
    <property type="evidence" value="ECO:0007669"/>
    <property type="project" value="InterPro"/>
</dbReference>
<evidence type="ECO:0000256" key="1">
    <source>
        <dbReference type="ARBA" id="ARBA00022670"/>
    </source>
</evidence>
<dbReference type="SUPFAM" id="SSF51306">
    <property type="entry name" value="LexA/Signal peptidase"/>
    <property type="match status" value="1"/>
</dbReference>
<evidence type="ECO:0000256" key="4">
    <source>
        <dbReference type="ARBA" id="ARBA00023125"/>
    </source>
</evidence>
<dbReference type="InterPro" id="IPR010982">
    <property type="entry name" value="Lambda_DNA-bd_dom_sf"/>
</dbReference>
<keyword evidence="2" id="KW-0378">Hydrolase</keyword>
<dbReference type="Proteomes" id="UP000265562">
    <property type="component" value="Chromosome"/>
</dbReference>
<dbReference type="Pfam" id="PF00717">
    <property type="entry name" value="Peptidase_S24"/>
    <property type="match status" value="1"/>
</dbReference>
<keyword evidence="4" id="KW-0238">DNA-binding</keyword>
<dbReference type="PROSITE" id="PS00501">
    <property type="entry name" value="SPASE_I_1"/>
    <property type="match status" value="1"/>
</dbReference>
<name>A0A385Q1H0_9FIRM</name>
<evidence type="ECO:0000256" key="3">
    <source>
        <dbReference type="ARBA" id="ARBA00023015"/>
    </source>
</evidence>
<accession>A0A385Q1H0</accession>
<dbReference type="InterPro" id="IPR019756">
    <property type="entry name" value="Pept_S26A_signal_pept_1_Ser-AS"/>
</dbReference>
<dbReference type="KEGG" id="lua:D4A81_10060"/>
<dbReference type="SMART" id="SM00530">
    <property type="entry name" value="HTH_XRE"/>
    <property type="match status" value="1"/>
</dbReference>
<proteinExistence type="predicted"/>
<dbReference type="PROSITE" id="PS50943">
    <property type="entry name" value="HTH_CROC1"/>
    <property type="match status" value="1"/>
</dbReference>
<keyword evidence="1" id="KW-0645">Protease</keyword>
<gene>
    <name evidence="6" type="ORF">D4A81_10060</name>
</gene>
<sequence length="240" mass="26795">MTKQEIGLVLKNIRIQKGLTQKEVAEKIGRRQQIIGHWETGYAQPDANTLFTLCDIYGVSIDDAFGFSKPSLYDSLLKKYKTLDDHGKELVTLVLDKEYERVTDNKNVTIIQEEKTPYKTITSLCMYPYVLGGASAGATSFMTDIDIETVQAPLCPGADFIIQVSGDSMEPTFYDGDKVYVKKMTSLDIGDVGIFMINGSEVYIKELGKNGLISHNQKYKTIKPAEFKEIQIIGKVLGKI</sequence>
<dbReference type="AlphaFoldDB" id="A0A385Q1H0"/>
<dbReference type="RefSeq" id="WP_111524759.1">
    <property type="nucleotide sequence ID" value="NZ_CP032364.1"/>
</dbReference>
<evidence type="ECO:0000256" key="5">
    <source>
        <dbReference type="ARBA" id="ARBA00023163"/>
    </source>
</evidence>
<protein>
    <submittedName>
        <fullName evidence="6">Helix-turn-helix domain-containing protein</fullName>
    </submittedName>
</protein>
<dbReference type="CDD" id="cd00093">
    <property type="entry name" value="HTH_XRE"/>
    <property type="match status" value="1"/>
</dbReference>
<dbReference type="PANTHER" id="PTHR40661:SF1">
    <property type="entry name" value="HTH CRO_C1-TYPE DOMAIN-CONTAINING PROTEIN"/>
    <property type="match status" value="1"/>
</dbReference>
<evidence type="ECO:0000313" key="6">
    <source>
        <dbReference type="EMBL" id="AYB00252.1"/>
    </source>
</evidence>
<dbReference type="Gene3D" id="1.10.260.40">
    <property type="entry name" value="lambda repressor-like DNA-binding domains"/>
    <property type="match status" value="1"/>
</dbReference>
<keyword evidence="5" id="KW-0804">Transcription</keyword>
<dbReference type="Pfam" id="PF01381">
    <property type="entry name" value="HTH_3"/>
    <property type="match status" value="1"/>
</dbReference>
<dbReference type="GO" id="GO:0016020">
    <property type="term" value="C:membrane"/>
    <property type="evidence" value="ECO:0007669"/>
    <property type="project" value="InterPro"/>
</dbReference>
<keyword evidence="7" id="KW-1185">Reference proteome</keyword>
<evidence type="ECO:0000313" key="7">
    <source>
        <dbReference type="Proteomes" id="UP000265562"/>
    </source>
</evidence>